<dbReference type="Proteomes" id="UP000018901">
    <property type="component" value="Chromosome"/>
</dbReference>
<evidence type="ECO:0000313" key="2">
    <source>
        <dbReference type="Proteomes" id="UP000018901"/>
    </source>
</evidence>
<dbReference type="KEGG" id="bvs:BARVI_00605"/>
<dbReference type="EMBL" id="CP007034">
    <property type="protein sequence ID" value="AHF13534.1"/>
    <property type="molecule type" value="Genomic_DNA"/>
</dbReference>
<dbReference type="HOGENOM" id="CLU_1811994_0_0_10"/>
<sequence>MKAKTRVRIIFLFLTALAIGFPLLFLTAPPVPRHLGPEGIAVAFVENLTNANFEAARKLVTPESAETIHLFETLVGSQSDELKSRPTHFNVSRSEMNLAQDTLFIEGKLFFSNKHKLIRKIKLVLVNREGRWLVDCHDNNIF</sequence>
<dbReference type="OrthoDB" id="1092538at2"/>
<proteinExistence type="predicted"/>
<dbReference type="AlphaFoldDB" id="W0EWE6"/>
<dbReference type="GeneID" id="90527978"/>
<accession>W0EWE6</accession>
<dbReference type="RefSeq" id="WP_025277348.1">
    <property type="nucleotide sequence ID" value="NZ_CP007034.1"/>
</dbReference>
<name>W0EWE6_9BACT</name>
<keyword evidence="2" id="KW-1185">Reference proteome</keyword>
<gene>
    <name evidence="1" type="ORF">BARVI_00605</name>
</gene>
<organism evidence="1 2">
    <name type="scientific">Barnesiella viscericola DSM 18177</name>
    <dbReference type="NCBI Taxonomy" id="880074"/>
    <lineage>
        <taxon>Bacteria</taxon>
        <taxon>Pseudomonadati</taxon>
        <taxon>Bacteroidota</taxon>
        <taxon>Bacteroidia</taxon>
        <taxon>Bacteroidales</taxon>
        <taxon>Barnesiellaceae</taxon>
        <taxon>Barnesiella</taxon>
    </lineage>
</organism>
<reference evidence="1 2" key="1">
    <citation type="submission" date="2013-12" db="EMBL/GenBank/DDBJ databases">
        <authorList>
            <consortium name="DOE Joint Genome Institute"/>
            <person name="Eisen J."/>
            <person name="Huntemann M."/>
            <person name="Han J."/>
            <person name="Chen A."/>
            <person name="Kyrpides N."/>
            <person name="Mavromatis K."/>
            <person name="Markowitz V."/>
            <person name="Palaniappan K."/>
            <person name="Ivanova N."/>
            <person name="Schaumberg A."/>
            <person name="Pati A."/>
            <person name="Liolios K."/>
            <person name="Nordberg H.P."/>
            <person name="Cantor M.N."/>
            <person name="Hua S.X."/>
            <person name="Woyke T."/>
        </authorList>
    </citation>
    <scope>NUCLEOTIDE SEQUENCE [LARGE SCALE GENOMIC DNA]</scope>
    <source>
        <strain evidence="2">DSM 18177</strain>
    </source>
</reference>
<evidence type="ECO:0008006" key="3">
    <source>
        <dbReference type="Google" id="ProtNLM"/>
    </source>
</evidence>
<evidence type="ECO:0000313" key="1">
    <source>
        <dbReference type="EMBL" id="AHF13534.1"/>
    </source>
</evidence>
<protein>
    <recommendedName>
        <fullName evidence="3">DUF4878 domain-containing protein</fullName>
    </recommendedName>
</protein>